<keyword evidence="2 10" id="KW-0132">Cell division</keyword>
<keyword evidence="4 10" id="KW-0808">Transferase</keyword>
<dbReference type="GO" id="GO:0005886">
    <property type="term" value="C:plasma membrane"/>
    <property type="evidence" value="ECO:0007669"/>
    <property type="project" value="UniProtKB-SubCell"/>
</dbReference>
<evidence type="ECO:0000256" key="9">
    <source>
        <dbReference type="ARBA" id="ARBA00023316"/>
    </source>
</evidence>
<evidence type="ECO:0000256" key="1">
    <source>
        <dbReference type="ARBA" id="ARBA00022475"/>
    </source>
</evidence>
<gene>
    <name evidence="10 13" type="primary">murG</name>
    <name evidence="13" type="ORF">JZ786_11530</name>
</gene>
<feature type="domain" description="Glycosyltransferase family 28 N-terminal" evidence="11">
    <location>
        <begin position="3"/>
        <end position="142"/>
    </location>
</feature>
<evidence type="ECO:0000256" key="10">
    <source>
        <dbReference type="HAMAP-Rule" id="MF_00033"/>
    </source>
</evidence>
<dbReference type="PANTHER" id="PTHR21015">
    <property type="entry name" value="UDP-N-ACETYLGLUCOSAMINE--N-ACETYLMURAMYL-(PENTAPEPTIDE) PYROPHOSPHORYL-UNDECAPRENOL N-ACETYLGLUCOSAMINE TRANSFERASE 1"/>
    <property type="match status" value="1"/>
</dbReference>
<evidence type="ECO:0000256" key="6">
    <source>
        <dbReference type="ARBA" id="ARBA00022984"/>
    </source>
</evidence>
<protein>
    <recommendedName>
        <fullName evidence="10">UDP-N-acetylglucosamine--N-acetylmuramyl-(pentapeptide) pyrophosphoryl-undecaprenol N-acetylglucosamine transferase</fullName>
        <ecNumber evidence="10">2.4.1.227</ecNumber>
    </recommendedName>
    <alternativeName>
        <fullName evidence="10">Undecaprenyl-PP-MurNAc-pentapeptide-UDPGlcNAc GlcNAc transferase</fullName>
    </alternativeName>
</protein>
<feature type="binding site" evidence="10">
    <location>
        <position position="124"/>
    </location>
    <ligand>
        <name>UDP-N-acetyl-alpha-D-glucosamine</name>
        <dbReference type="ChEBI" id="CHEBI:57705"/>
    </ligand>
</feature>
<keyword evidence="6 10" id="KW-0573">Peptidoglycan synthesis</keyword>
<evidence type="ECO:0000256" key="3">
    <source>
        <dbReference type="ARBA" id="ARBA00022676"/>
    </source>
</evidence>
<dbReference type="InterPro" id="IPR004276">
    <property type="entry name" value="GlycoTrans_28_N"/>
</dbReference>
<keyword evidence="8 10" id="KW-0131">Cell cycle</keyword>
<comment type="subcellular location">
    <subcellularLocation>
        <location evidence="10">Cell membrane</location>
        <topology evidence="10">Peripheral membrane protein</topology>
        <orientation evidence="10">Cytoplasmic side</orientation>
    </subcellularLocation>
</comment>
<dbReference type="GO" id="GO:0009252">
    <property type="term" value="P:peptidoglycan biosynthetic process"/>
    <property type="evidence" value="ECO:0007669"/>
    <property type="project" value="UniProtKB-UniRule"/>
</dbReference>
<evidence type="ECO:0000259" key="12">
    <source>
        <dbReference type="Pfam" id="PF04101"/>
    </source>
</evidence>
<keyword evidence="9 10" id="KW-0961">Cell wall biogenesis/degradation</keyword>
<dbReference type="InterPro" id="IPR007235">
    <property type="entry name" value="Glyco_trans_28_C"/>
</dbReference>
<keyword evidence="3 10" id="KW-0328">Glycosyltransferase</keyword>
<evidence type="ECO:0000256" key="4">
    <source>
        <dbReference type="ARBA" id="ARBA00022679"/>
    </source>
</evidence>
<dbReference type="KEGG" id="afx:JZ786_11530"/>
<keyword evidence="1 10" id="KW-1003">Cell membrane</keyword>
<name>A0A9X7W2B9_9BACL</name>
<dbReference type="GO" id="GO:0071555">
    <property type="term" value="P:cell wall organization"/>
    <property type="evidence" value="ECO:0007669"/>
    <property type="project" value="UniProtKB-KW"/>
</dbReference>
<evidence type="ECO:0000256" key="8">
    <source>
        <dbReference type="ARBA" id="ARBA00023306"/>
    </source>
</evidence>
<dbReference type="GO" id="GO:0005975">
    <property type="term" value="P:carbohydrate metabolic process"/>
    <property type="evidence" value="ECO:0007669"/>
    <property type="project" value="InterPro"/>
</dbReference>
<dbReference type="AlphaFoldDB" id="A0A9X7W2B9"/>
<evidence type="ECO:0000256" key="2">
    <source>
        <dbReference type="ARBA" id="ARBA00022618"/>
    </source>
</evidence>
<dbReference type="InterPro" id="IPR006009">
    <property type="entry name" value="GlcNAc_MurG"/>
</dbReference>
<keyword evidence="5 10" id="KW-0133">Cell shape</keyword>
<feature type="binding site" evidence="10">
    <location>
        <position position="298"/>
    </location>
    <ligand>
        <name>UDP-N-acetyl-alpha-D-glucosamine</name>
        <dbReference type="ChEBI" id="CHEBI:57705"/>
    </ligand>
</feature>
<accession>A0A9X7W2B9</accession>
<dbReference type="Pfam" id="PF04101">
    <property type="entry name" value="Glyco_tran_28_C"/>
    <property type="match status" value="1"/>
</dbReference>
<dbReference type="GO" id="GO:0008360">
    <property type="term" value="P:regulation of cell shape"/>
    <property type="evidence" value="ECO:0007669"/>
    <property type="project" value="UniProtKB-KW"/>
</dbReference>
<dbReference type="SUPFAM" id="SSF53756">
    <property type="entry name" value="UDP-Glycosyltransferase/glycogen phosphorylase"/>
    <property type="match status" value="1"/>
</dbReference>
<organism evidence="13 14">
    <name type="scientific">Alicyclobacillus mengziensis</name>
    <dbReference type="NCBI Taxonomy" id="2931921"/>
    <lineage>
        <taxon>Bacteria</taxon>
        <taxon>Bacillati</taxon>
        <taxon>Bacillota</taxon>
        <taxon>Bacilli</taxon>
        <taxon>Bacillales</taxon>
        <taxon>Alicyclobacillaceae</taxon>
        <taxon>Alicyclobacillus</taxon>
    </lineage>
</organism>
<feature type="binding site" evidence="10">
    <location>
        <position position="199"/>
    </location>
    <ligand>
        <name>UDP-N-acetyl-alpha-D-glucosamine</name>
        <dbReference type="ChEBI" id="CHEBI:57705"/>
    </ligand>
</feature>
<evidence type="ECO:0000259" key="11">
    <source>
        <dbReference type="Pfam" id="PF03033"/>
    </source>
</evidence>
<sequence>MRILVTGGGTGGHVYPALTVWNYILRQHPDAEVLYVGSENGLEKDIVPRTGIPFATIPAAGLRRELSLRAAKTAWLTLSGYRLSKRLVRRFRPDVVLGTGGYVTLPVVYAAARLKVPVVVWEANARPGLTNQLCARKASTVAVCFPGGERFFPKGTRLVLTGNPRGSEVLEVPAASINDAKKTYGIRDGRKLIVGYMGSRGAETVNHVVQEVIPRFADKPDWQLLYVTGSAHYETFCAELQGLPHNVQVVPFLHDMPSILPSAAAVLTRAGGATLSEICALGLASVLVPSPYVTANHQEENARRLFERGACEMVLEKELTADKLWSTLEQVLETNHGETLRKNARTMATDHAVRDLYDLLMHAVEKAKTHQ</sequence>
<dbReference type="HAMAP" id="MF_00033">
    <property type="entry name" value="MurG"/>
    <property type="match status" value="1"/>
</dbReference>
<dbReference type="Gene3D" id="3.40.50.2000">
    <property type="entry name" value="Glycogen Phosphorylase B"/>
    <property type="match status" value="2"/>
</dbReference>
<keyword evidence="14" id="KW-1185">Reference proteome</keyword>
<reference evidence="13 14" key="1">
    <citation type="submission" date="2021-02" db="EMBL/GenBank/DDBJ databases">
        <title>Alicyclobacillus curvatus sp. nov. and Alicyclobacillus mengziensis sp. nov., two acidophilic bacteria isolated from acid mine drainage.</title>
        <authorList>
            <person name="Huang Y."/>
        </authorList>
    </citation>
    <scope>NUCLEOTIDE SEQUENCE [LARGE SCALE GENOMIC DNA]</scope>
    <source>
        <strain evidence="13 14">S30H14</strain>
    </source>
</reference>
<dbReference type="NCBIfam" id="TIGR01133">
    <property type="entry name" value="murG"/>
    <property type="match status" value="1"/>
</dbReference>
<dbReference type="Pfam" id="PF03033">
    <property type="entry name" value="Glyco_transf_28"/>
    <property type="match status" value="1"/>
</dbReference>
<proteinExistence type="inferred from homology"/>
<comment type="similarity">
    <text evidence="10">Belongs to the glycosyltransferase 28 family. MurG subfamily.</text>
</comment>
<evidence type="ECO:0000256" key="5">
    <source>
        <dbReference type="ARBA" id="ARBA00022960"/>
    </source>
</evidence>
<feature type="binding site" evidence="10">
    <location>
        <begin position="10"/>
        <end position="12"/>
    </location>
    <ligand>
        <name>UDP-N-acetyl-alpha-D-glucosamine</name>
        <dbReference type="ChEBI" id="CHEBI:57705"/>
    </ligand>
</feature>
<dbReference type="GO" id="GO:0050511">
    <property type="term" value="F:undecaprenyldiphospho-muramoylpentapeptide beta-N-acetylglucosaminyltransferase activity"/>
    <property type="evidence" value="ECO:0007669"/>
    <property type="project" value="UniProtKB-UniRule"/>
</dbReference>
<dbReference type="EC" id="2.4.1.227" evidence="10"/>
<comment type="caution">
    <text evidence="10">Lacks conserved residue(s) required for the propagation of feature annotation.</text>
</comment>
<comment type="function">
    <text evidence="10">Cell wall formation. Catalyzes the transfer of a GlcNAc subunit on undecaprenyl-pyrophosphoryl-MurNAc-pentapeptide (lipid intermediate I) to form undecaprenyl-pyrophosphoryl-MurNAc-(pentapeptide)GlcNAc (lipid intermediate II).</text>
</comment>
<dbReference type="EMBL" id="CP071182">
    <property type="protein sequence ID" value="QSO49468.1"/>
    <property type="molecule type" value="Genomic_DNA"/>
</dbReference>
<dbReference type="CDD" id="cd03785">
    <property type="entry name" value="GT28_MurG"/>
    <property type="match status" value="1"/>
</dbReference>
<feature type="domain" description="Glycosyl transferase family 28 C-terminal" evidence="12">
    <location>
        <begin position="198"/>
        <end position="339"/>
    </location>
</feature>
<evidence type="ECO:0000256" key="7">
    <source>
        <dbReference type="ARBA" id="ARBA00023136"/>
    </source>
</evidence>
<dbReference type="GO" id="GO:0051301">
    <property type="term" value="P:cell division"/>
    <property type="evidence" value="ECO:0007669"/>
    <property type="project" value="UniProtKB-KW"/>
</dbReference>
<dbReference type="RefSeq" id="WP_206658779.1">
    <property type="nucleotide sequence ID" value="NZ_CP071182.1"/>
</dbReference>
<comment type="catalytic activity">
    <reaction evidence="10">
        <text>di-trans,octa-cis-undecaprenyl diphospho-N-acetyl-alpha-D-muramoyl-L-alanyl-D-glutamyl-meso-2,6-diaminopimeloyl-D-alanyl-D-alanine + UDP-N-acetyl-alpha-D-glucosamine = di-trans,octa-cis-undecaprenyl diphospho-[N-acetyl-alpha-D-glucosaminyl-(1-&gt;4)]-N-acetyl-alpha-D-muramoyl-L-alanyl-D-glutamyl-meso-2,6-diaminopimeloyl-D-alanyl-D-alanine + UDP + H(+)</text>
        <dbReference type="Rhea" id="RHEA:31227"/>
        <dbReference type="ChEBI" id="CHEBI:15378"/>
        <dbReference type="ChEBI" id="CHEBI:57705"/>
        <dbReference type="ChEBI" id="CHEBI:58223"/>
        <dbReference type="ChEBI" id="CHEBI:61387"/>
        <dbReference type="ChEBI" id="CHEBI:61388"/>
        <dbReference type="EC" id="2.4.1.227"/>
    </reaction>
</comment>
<evidence type="ECO:0000313" key="13">
    <source>
        <dbReference type="EMBL" id="QSO49468.1"/>
    </source>
</evidence>
<evidence type="ECO:0000313" key="14">
    <source>
        <dbReference type="Proteomes" id="UP000663505"/>
    </source>
</evidence>
<dbReference type="PANTHER" id="PTHR21015:SF22">
    <property type="entry name" value="GLYCOSYLTRANSFERASE"/>
    <property type="match status" value="1"/>
</dbReference>
<keyword evidence="7 10" id="KW-0472">Membrane</keyword>
<dbReference type="Proteomes" id="UP000663505">
    <property type="component" value="Chromosome"/>
</dbReference>
<comment type="pathway">
    <text evidence="10">Cell wall biogenesis; peptidoglycan biosynthesis.</text>
</comment>